<sequence>MTEIGLSQSITLGTAPLLRVNVRFLLAMAGPLLMGDLPLIWVIPRMSDPPIMLHPREALDLGPSMLSMALPGIYLHLTMFAARKLAIGNSARTTTHRDPRMISLAPGVVLSTHLPWARSMAIHKGIHNNSLRVRLSRISSPLTLIASNITHMRSQMTKARKAHPCTPILTGLRNDHMQVLCILRATFQGDLSNNPTPN</sequence>
<gene>
    <name evidence="2" type="ORF">CFO_g2530</name>
</gene>
<comment type="caution">
    <text evidence="2">The sequence shown here is derived from an EMBL/GenBank/DDBJ whole genome shotgun (WGS) entry which is preliminary data.</text>
</comment>
<evidence type="ECO:0000313" key="3">
    <source>
        <dbReference type="Proteomes" id="UP000034841"/>
    </source>
</evidence>
<keyword evidence="1" id="KW-1133">Transmembrane helix</keyword>
<dbReference type="AlphaFoldDB" id="A0A0F8CWS7"/>
<dbReference type="EMBL" id="LBBL01000119">
    <property type="protein sequence ID" value="KKF95112.1"/>
    <property type="molecule type" value="Genomic_DNA"/>
</dbReference>
<reference evidence="2 3" key="1">
    <citation type="submission" date="2015-04" db="EMBL/GenBank/DDBJ databases">
        <title>Genome sequence of Ceratocystis platani, a major pathogen of plane trees.</title>
        <authorList>
            <person name="Belbahri L."/>
        </authorList>
    </citation>
    <scope>NUCLEOTIDE SEQUENCE [LARGE SCALE GENOMIC DNA]</scope>
    <source>
        <strain evidence="2 3">CFO</strain>
    </source>
</reference>
<keyword evidence="3" id="KW-1185">Reference proteome</keyword>
<dbReference type="Proteomes" id="UP000034841">
    <property type="component" value="Unassembled WGS sequence"/>
</dbReference>
<proteinExistence type="predicted"/>
<accession>A0A0F8CWS7</accession>
<protein>
    <submittedName>
        <fullName evidence="2">Uncharacterized protein</fullName>
    </submittedName>
</protein>
<evidence type="ECO:0000256" key="1">
    <source>
        <dbReference type="SAM" id="Phobius"/>
    </source>
</evidence>
<feature type="transmembrane region" description="Helical" evidence="1">
    <location>
        <begin position="64"/>
        <end position="82"/>
    </location>
</feature>
<evidence type="ECO:0000313" key="2">
    <source>
        <dbReference type="EMBL" id="KKF95112.1"/>
    </source>
</evidence>
<name>A0A0F8CWS7_CERFI</name>
<keyword evidence="1" id="KW-0472">Membrane</keyword>
<feature type="transmembrane region" description="Helical" evidence="1">
    <location>
        <begin position="24"/>
        <end position="44"/>
    </location>
</feature>
<keyword evidence="1" id="KW-0812">Transmembrane</keyword>
<organism evidence="2 3">
    <name type="scientific">Ceratocystis fimbriata f. sp. platani</name>
    <dbReference type="NCBI Taxonomy" id="88771"/>
    <lineage>
        <taxon>Eukaryota</taxon>
        <taxon>Fungi</taxon>
        <taxon>Dikarya</taxon>
        <taxon>Ascomycota</taxon>
        <taxon>Pezizomycotina</taxon>
        <taxon>Sordariomycetes</taxon>
        <taxon>Hypocreomycetidae</taxon>
        <taxon>Microascales</taxon>
        <taxon>Ceratocystidaceae</taxon>
        <taxon>Ceratocystis</taxon>
    </lineage>
</organism>